<dbReference type="AlphaFoldDB" id="A0A5B7E1R9"/>
<protein>
    <submittedName>
        <fullName evidence="1">Uncharacterized protein</fullName>
    </submittedName>
</protein>
<evidence type="ECO:0000313" key="2">
    <source>
        <dbReference type="Proteomes" id="UP000324222"/>
    </source>
</evidence>
<name>A0A5B7E1R9_PORTR</name>
<proteinExistence type="predicted"/>
<sequence>MGEACNCLSGRVNFDALLKREKHHHYYLHPTTTTTTTSITVTPDASNNPPEGSPRWPLVPRFKALALSLFNISSLDLRTTSGSRSAITGDVASLPLPLQCRYRVFSWPEEGASGTLPPISHFRVEDVS</sequence>
<keyword evidence="2" id="KW-1185">Reference proteome</keyword>
<evidence type="ECO:0000313" key="1">
    <source>
        <dbReference type="EMBL" id="MPC27911.1"/>
    </source>
</evidence>
<organism evidence="1 2">
    <name type="scientific">Portunus trituberculatus</name>
    <name type="common">Swimming crab</name>
    <name type="synonym">Neptunus trituberculatus</name>
    <dbReference type="NCBI Taxonomy" id="210409"/>
    <lineage>
        <taxon>Eukaryota</taxon>
        <taxon>Metazoa</taxon>
        <taxon>Ecdysozoa</taxon>
        <taxon>Arthropoda</taxon>
        <taxon>Crustacea</taxon>
        <taxon>Multicrustacea</taxon>
        <taxon>Malacostraca</taxon>
        <taxon>Eumalacostraca</taxon>
        <taxon>Eucarida</taxon>
        <taxon>Decapoda</taxon>
        <taxon>Pleocyemata</taxon>
        <taxon>Brachyura</taxon>
        <taxon>Eubrachyura</taxon>
        <taxon>Portunoidea</taxon>
        <taxon>Portunidae</taxon>
        <taxon>Portuninae</taxon>
        <taxon>Portunus</taxon>
    </lineage>
</organism>
<dbReference type="Proteomes" id="UP000324222">
    <property type="component" value="Unassembled WGS sequence"/>
</dbReference>
<reference evidence="1 2" key="1">
    <citation type="submission" date="2019-05" db="EMBL/GenBank/DDBJ databases">
        <title>Another draft genome of Portunus trituberculatus and its Hox gene families provides insights of decapod evolution.</title>
        <authorList>
            <person name="Jeong J.-H."/>
            <person name="Song I."/>
            <person name="Kim S."/>
            <person name="Choi T."/>
            <person name="Kim D."/>
            <person name="Ryu S."/>
            <person name="Kim W."/>
        </authorList>
    </citation>
    <scope>NUCLEOTIDE SEQUENCE [LARGE SCALE GENOMIC DNA]</scope>
    <source>
        <tissue evidence="1">Muscle</tissue>
    </source>
</reference>
<comment type="caution">
    <text evidence="1">The sequence shown here is derived from an EMBL/GenBank/DDBJ whole genome shotgun (WGS) entry which is preliminary data.</text>
</comment>
<accession>A0A5B7E1R9</accession>
<gene>
    <name evidence="1" type="ORF">E2C01_021100</name>
</gene>
<dbReference type="EMBL" id="VSRR010001825">
    <property type="protein sequence ID" value="MPC27911.1"/>
    <property type="molecule type" value="Genomic_DNA"/>
</dbReference>